<dbReference type="SUPFAM" id="SSF55729">
    <property type="entry name" value="Acyl-CoA N-acyltransferases (Nat)"/>
    <property type="match status" value="1"/>
</dbReference>
<protein>
    <recommendedName>
        <fullName evidence="2">N-acetyltransferase domain-containing protein</fullName>
    </recommendedName>
</protein>
<evidence type="ECO:0000313" key="3">
    <source>
        <dbReference type="EMBL" id="KAG6484365.1"/>
    </source>
</evidence>
<dbReference type="PANTHER" id="PTHR47370">
    <property type="entry name" value="ACYL-COA N-ACYLTRANSFERASES (NAT) SUPERFAMILY PROTEIN"/>
    <property type="match status" value="1"/>
</dbReference>
<dbReference type="InterPro" id="IPR016181">
    <property type="entry name" value="Acyl_CoA_acyltransferase"/>
</dbReference>
<keyword evidence="4" id="KW-1185">Reference proteome</keyword>
<evidence type="ECO:0000259" key="2">
    <source>
        <dbReference type="PROSITE" id="PS51186"/>
    </source>
</evidence>
<dbReference type="Gene3D" id="3.40.630.30">
    <property type="match status" value="1"/>
</dbReference>
<sequence length="461" mass="51194">MARKRERRDERERQATQRAGQVCIRRREDKDVDIAQSDWEVKGHMDIVTVASPEWVPAPGVVIREYDASRDREGAEAVERLCDVGTSSGGMSLFTDLLGDPLCRVRHSPPFLMLVAELIGGPQKEIVGLVRGCIKTVACGATTKNLNHHPTLTVSISAKVAYLLGLRVSPHHRRRGIALNLVQRMEEWFKAKGADYAYMATEKDNEASLRLFTGRCGYSKFRTPAILVHPVFAHRLPLTPQVAVLRLPLADAEELYRRRFGATEFFPRDIDAVLANPLSLGTFLAVPSGCPAAARWPGAAAFLAAPPASWAVVSVWNSKEVFRMEVRGAGPWRRGLARASRALDRALPWLRIPSVPDLFRPFGLYLVYGVYGEGPAAAEHVRALCRHTHNMAMGDPECRVIAAEMAECDPLRRGIPFWSRLSCAEDVWCVKRLAEDYGDGALGDWTKAPPPPSIFVDPREF</sequence>
<reference evidence="3 4" key="1">
    <citation type="submission" date="2020-08" db="EMBL/GenBank/DDBJ databases">
        <title>Plant Genome Project.</title>
        <authorList>
            <person name="Zhang R.-G."/>
        </authorList>
    </citation>
    <scope>NUCLEOTIDE SEQUENCE [LARGE SCALE GENOMIC DNA]</scope>
    <source>
        <tissue evidence="3">Rhizome</tissue>
    </source>
</reference>
<dbReference type="CDD" id="cd04301">
    <property type="entry name" value="NAT_SF"/>
    <property type="match status" value="1"/>
</dbReference>
<evidence type="ECO:0000256" key="1">
    <source>
        <dbReference type="SAM" id="MobiDB-lite"/>
    </source>
</evidence>
<evidence type="ECO:0000313" key="4">
    <source>
        <dbReference type="Proteomes" id="UP000734854"/>
    </source>
</evidence>
<feature type="region of interest" description="Disordered" evidence="1">
    <location>
        <begin position="1"/>
        <end position="20"/>
    </location>
</feature>
<dbReference type="PANTHER" id="PTHR47370:SF10">
    <property type="entry name" value="N-ACETYLTRANSFERASE HLS1-RELATED"/>
    <property type="match status" value="1"/>
</dbReference>
<gene>
    <name evidence="3" type="ORF">ZIOFF_052880</name>
</gene>
<accession>A0A8J5FCN3</accession>
<dbReference type="FunFam" id="3.40.630.30:FF:000116">
    <property type="entry name" value="Putative N-acetyltransferase HLS1"/>
    <property type="match status" value="1"/>
</dbReference>
<dbReference type="EMBL" id="JACMSC010000015">
    <property type="protein sequence ID" value="KAG6484365.1"/>
    <property type="molecule type" value="Genomic_DNA"/>
</dbReference>
<dbReference type="Pfam" id="PF00583">
    <property type="entry name" value="Acetyltransf_1"/>
    <property type="match status" value="1"/>
</dbReference>
<organism evidence="3 4">
    <name type="scientific">Zingiber officinale</name>
    <name type="common">Ginger</name>
    <name type="synonym">Amomum zingiber</name>
    <dbReference type="NCBI Taxonomy" id="94328"/>
    <lineage>
        <taxon>Eukaryota</taxon>
        <taxon>Viridiplantae</taxon>
        <taxon>Streptophyta</taxon>
        <taxon>Embryophyta</taxon>
        <taxon>Tracheophyta</taxon>
        <taxon>Spermatophyta</taxon>
        <taxon>Magnoliopsida</taxon>
        <taxon>Liliopsida</taxon>
        <taxon>Zingiberales</taxon>
        <taxon>Zingiberaceae</taxon>
        <taxon>Zingiber</taxon>
    </lineage>
</organism>
<dbReference type="Proteomes" id="UP000734854">
    <property type="component" value="Unassembled WGS sequence"/>
</dbReference>
<dbReference type="GO" id="GO:0016747">
    <property type="term" value="F:acyltransferase activity, transferring groups other than amino-acyl groups"/>
    <property type="evidence" value="ECO:0007669"/>
    <property type="project" value="InterPro"/>
</dbReference>
<name>A0A8J5FCN3_ZINOF</name>
<dbReference type="AlphaFoldDB" id="A0A8J5FCN3"/>
<dbReference type="PROSITE" id="PS51186">
    <property type="entry name" value="GNAT"/>
    <property type="match status" value="1"/>
</dbReference>
<comment type="caution">
    <text evidence="3">The sequence shown here is derived from an EMBL/GenBank/DDBJ whole genome shotgun (WGS) entry which is preliminary data.</text>
</comment>
<dbReference type="InterPro" id="IPR000182">
    <property type="entry name" value="GNAT_dom"/>
</dbReference>
<dbReference type="InterPro" id="IPR052810">
    <property type="entry name" value="Plant_NAT"/>
</dbReference>
<proteinExistence type="predicted"/>
<feature type="domain" description="N-acetyltransferase" evidence="2">
    <location>
        <begin position="61"/>
        <end position="237"/>
    </location>
</feature>